<keyword evidence="2" id="KW-1185">Reference proteome</keyword>
<dbReference type="Pfam" id="PF20024">
    <property type="entry name" value="DUF6432"/>
    <property type="match status" value="1"/>
</dbReference>
<comment type="caution">
    <text evidence="1">The sequence shown here is derived from an EMBL/GenBank/DDBJ whole genome shotgun (WGS) entry which is preliminary data.</text>
</comment>
<protein>
    <submittedName>
        <fullName evidence="1">DUF6432 family protein</fullName>
    </submittedName>
</protein>
<reference evidence="1 2" key="1">
    <citation type="journal article" date="2022" name="Syst. Appl. Microbiol.">
        <title>Natronocalculus amylovorans gen. nov., sp. nov., and Natranaeroarchaeum aerophilus sp. nov., dominant culturable amylolytic natronoarchaea from hypersaline soda lakes in southwestern Siberia.</title>
        <authorList>
            <person name="Sorokin D.Y."/>
            <person name="Elcheninov A.G."/>
            <person name="Khizhniak T.V."/>
            <person name="Koenen M."/>
            <person name="Bale N.J."/>
            <person name="Damste J.S.S."/>
            <person name="Kublanov I.V."/>
        </authorList>
    </citation>
    <scope>NUCLEOTIDE SEQUENCE [LARGE SCALE GENOMIC DNA]</scope>
    <source>
        <strain evidence="1 2">AArc-St1-1</strain>
    </source>
</reference>
<gene>
    <name evidence="1" type="ORF">AArcSt11_01990</name>
</gene>
<evidence type="ECO:0000313" key="2">
    <source>
        <dbReference type="Proteomes" id="UP001202674"/>
    </source>
</evidence>
<accession>A0AAE3FMI7</accession>
<sequence length="98" mass="11060">MKARPEFRDRPAVEVAVLDALVDRNEDGMTVFELRSHAEVSIHDLEDALESLKADGLIEVEESGSKTVIKADQRVVPETTLEGDDHSFLEELRERLPF</sequence>
<proteinExistence type="predicted"/>
<name>A0AAE3FMI7_9EURY</name>
<organism evidence="1 2">
    <name type="scientific">Natranaeroarchaeum aerophilus</name>
    <dbReference type="NCBI Taxonomy" id="2917711"/>
    <lineage>
        <taxon>Archaea</taxon>
        <taxon>Methanobacteriati</taxon>
        <taxon>Methanobacteriota</taxon>
        <taxon>Stenosarchaea group</taxon>
        <taxon>Halobacteria</taxon>
        <taxon>Halobacteriales</taxon>
        <taxon>Natronoarchaeaceae</taxon>
        <taxon>Natranaeroarchaeum</taxon>
    </lineage>
</organism>
<dbReference type="Proteomes" id="UP001202674">
    <property type="component" value="Unassembled WGS sequence"/>
</dbReference>
<dbReference type="AlphaFoldDB" id="A0AAE3FMI7"/>
<dbReference type="RefSeq" id="WP_250594094.1">
    <property type="nucleotide sequence ID" value="NZ_JAKRVY010000001.1"/>
</dbReference>
<dbReference type="InterPro" id="IPR045490">
    <property type="entry name" value="DUF6432"/>
</dbReference>
<dbReference type="EMBL" id="JAKRVY010000001">
    <property type="protein sequence ID" value="MCL9812422.1"/>
    <property type="molecule type" value="Genomic_DNA"/>
</dbReference>
<evidence type="ECO:0000313" key="1">
    <source>
        <dbReference type="EMBL" id="MCL9812422.1"/>
    </source>
</evidence>